<dbReference type="AlphaFoldDB" id="A0A8J7G904"/>
<evidence type="ECO:0000256" key="3">
    <source>
        <dbReference type="ARBA" id="ARBA00022741"/>
    </source>
</evidence>
<dbReference type="GO" id="GO:0005524">
    <property type="term" value="F:ATP binding"/>
    <property type="evidence" value="ECO:0007669"/>
    <property type="project" value="UniProtKB-KW"/>
</dbReference>
<protein>
    <submittedName>
        <fullName evidence="7">2-dehydro-3-deoxygluconokinase</fullName>
        <ecNumber evidence="7">2.7.1.45</ecNumber>
    </submittedName>
</protein>
<dbReference type="SUPFAM" id="SSF53613">
    <property type="entry name" value="Ribokinase-like"/>
    <property type="match status" value="1"/>
</dbReference>
<dbReference type="EC" id="2.7.1.45" evidence="7"/>
<dbReference type="CDD" id="cd01166">
    <property type="entry name" value="KdgK"/>
    <property type="match status" value="1"/>
</dbReference>
<keyword evidence="8" id="KW-1185">Reference proteome</keyword>
<dbReference type="EMBL" id="JADOUF010000001">
    <property type="protein sequence ID" value="MBG6133854.1"/>
    <property type="molecule type" value="Genomic_DNA"/>
</dbReference>
<dbReference type="SMR" id="A0A8J7G904"/>
<dbReference type="InterPro" id="IPR011611">
    <property type="entry name" value="PfkB_dom"/>
</dbReference>
<dbReference type="Proteomes" id="UP000622552">
    <property type="component" value="Unassembled WGS sequence"/>
</dbReference>
<dbReference type="Pfam" id="PF00294">
    <property type="entry name" value="PfkB"/>
    <property type="match status" value="1"/>
</dbReference>
<keyword evidence="2 7" id="KW-0808">Transferase</keyword>
<evidence type="ECO:0000313" key="7">
    <source>
        <dbReference type="EMBL" id="MBG6133854.1"/>
    </source>
</evidence>
<keyword evidence="3" id="KW-0547">Nucleotide-binding</keyword>
<organism evidence="7 8">
    <name type="scientific">Longispora fulva</name>
    <dbReference type="NCBI Taxonomy" id="619741"/>
    <lineage>
        <taxon>Bacteria</taxon>
        <taxon>Bacillati</taxon>
        <taxon>Actinomycetota</taxon>
        <taxon>Actinomycetes</taxon>
        <taxon>Micromonosporales</taxon>
        <taxon>Micromonosporaceae</taxon>
        <taxon>Longispora</taxon>
    </lineage>
</organism>
<name>A0A8J7G904_9ACTN</name>
<keyword evidence="5" id="KW-0067">ATP-binding</keyword>
<evidence type="ECO:0000313" key="8">
    <source>
        <dbReference type="Proteomes" id="UP000622552"/>
    </source>
</evidence>
<gene>
    <name evidence="7" type="ORF">IW245_000048</name>
</gene>
<reference evidence="7" key="1">
    <citation type="submission" date="2020-11" db="EMBL/GenBank/DDBJ databases">
        <title>Sequencing the genomes of 1000 actinobacteria strains.</title>
        <authorList>
            <person name="Klenk H.-P."/>
        </authorList>
    </citation>
    <scope>NUCLEOTIDE SEQUENCE</scope>
    <source>
        <strain evidence="7">DSM 45356</strain>
    </source>
</reference>
<sequence>MTEVLTFGEAMTSVRADGPLRLGGTMTLSVAGAEATVAVGLARLGHDVRWIGVTGSDELGELVRRTLRAEGVDMSGGRIDGSAPTGLFFVETRIAGVTRVSYHRAGSAGSTLNTDDVLNGFADGPIRILHITGVTCALGPGPRSAVRDAIALARATGAAVCLDVSHRSALWSQAEAAACLRPLLRSVDVLVVSDEELAIVTDDPHPAELLKHVDQVVVRHDAGGATAHTRSECRHQPGRAVRAVDAFGARDAFVAGYLSGLLDGLGVADRLQRAVTVAAFATATVGAWQGLPTRAELPLLDHANGIPLR</sequence>
<evidence type="ECO:0000256" key="2">
    <source>
        <dbReference type="ARBA" id="ARBA00022679"/>
    </source>
</evidence>
<comment type="similarity">
    <text evidence="1">Belongs to the carbohydrate kinase PfkB family.</text>
</comment>
<dbReference type="PANTHER" id="PTHR43085:SF1">
    <property type="entry name" value="PSEUDOURIDINE KINASE-RELATED"/>
    <property type="match status" value="1"/>
</dbReference>
<evidence type="ECO:0000256" key="4">
    <source>
        <dbReference type="ARBA" id="ARBA00022777"/>
    </source>
</evidence>
<dbReference type="GO" id="GO:0008673">
    <property type="term" value="F:2-dehydro-3-deoxygluconokinase activity"/>
    <property type="evidence" value="ECO:0007669"/>
    <property type="project" value="UniProtKB-EC"/>
</dbReference>
<evidence type="ECO:0000259" key="6">
    <source>
        <dbReference type="Pfam" id="PF00294"/>
    </source>
</evidence>
<dbReference type="InterPro" id="IPR050306">
    <property type="entry name" value="PfkB_Carbo_kinase"/>
</dbReference>
<dbReference type="PANTHER" id="PTHR43085">
    <property type="entry name" value="HEXOKINASE FAMILY MEMBER"/>
    <property type="match status" value="1"/>
</dbReference>
<dbReference type="RefSeq" id="WP_197001166.1">
    <property type="nucleotide sequence ID" value="NZ_BONS01000032.1"/>
</dbReference>
<dbReference type="Gene3D" id="3.40.1190.20">
    <property type="match status" value="1"/>
</dbReference>
<comment type="caution">
    <text evidence="7">The sequence shown here is derived from an EMBL/GenBank/DDBJ whole genome shotgun (WGS) entry which is preliminary data.</text>
</comment>
<evidence type="ECO:0000256" key="5">
    <source>
        <dbReference type="ARBA" id="ARBA00022840"/>
    </source>
</evidence>
<keyword evidence="4" id="KW-0418">Kinase</keyword>
<dbReference type="InterPro" id="IPR029056">
    <property type="entry name" value="Ribokinase-like"/>
</dbReference>
<accession>A0A8J7G904</accession>
<evidence type="ECO:0000256" key="1">
    <source>
        <dbReference type="ARBA" id="ARBA00010688"/>
    </source>
</evidence>
<feature type="domain" description="Carbohydrate kinase PfkB" evidence="6">
    <location>
        <begin position="1"/>
        <end position="293"/>
    </location>
</feature>
<proteinExistence type="inferred from homology"/>